<evidence type="ECO:0000259" key="3">
    <source>
        <dbReference type="Pfam" id="PF01551"/>
    </source>
</evidence>
<dbReference type="PANTHER" id="PTHR21666:SF289">
    <property type="entry name" value="L-ALA--D-GLU ENDOPEPTIDASE"/>
    <property type="match status" value="1"/>
</dbReference>
<keyword evidence="2" id="KW-0472">Membrane</keyword>
<keyword evidence="2" id="KW-0812">Transmembrane</keyword>
<organism evidence="4 5">
    <name type="scientific">Sediminispirochaeta smaragdinae (strain DSM 11293 / JCM 15392 / SEBR 4228)</name>
    <name type="common">Spirochaeta smaragdinae</name>
    <dbReference type="NCBI Taxonomy" id="573413"/>
    <lineage>
        <taxon>Bacteria</taxon>
        <taxon>Pseudomonadati</taxon>
        <taxon>Spirochaetota</taxon>
        <taxon>Spirochaetia</taxon>
        <taxon>Spirochaetales</taxon>
        <taxon>Spirochaetaceae</taxon>
        <taxon>Sediminispirochaeta</taxon>
    </lineage>
</organism>
<dbReference type="AlphaFoldDB" id="E1RAA6"/>
<evidence type="ECO:0000313" key="5">
    <source>
        <dbReference type="Proteomes" id="UP000002318"/>
    </source>
</evidence>
<keyword evidence="2" id="KW-1133">Transmembrane helix</keyword>
<dbReference type="EMBL" id="CP002116">
    <property type="protein sequence ID" value="ADK79397.1"/>
    <property type="molecule type" value="Genomic_DNA"/>
</dbReference>
<keyword evidence="1" id="KW-0732">Signal</keyword>
<dbReference type="Pfam" id="PF01551">
    <property type="entry name" value="Peptidase_M23"/>
    <property type="match status" value="1"/>
</dbReference>
<dbReference type="InterPro" id="IPR016047">
    <property type="entry name" value="M23ase_b-sheet_dom"/>
</dbReference>
<reference evidence="4 5" key="1">
    <citation type="journal article" date="2010" name="Stand. Genomic Sci.">
        <title>Complete genome sequence of Spirochaeta smaragdinae type strain (SEBR 4228).</title>
        <authorList>
            <person name="Mavromatis K."/>
            <person name="Yasawong M."/>
            <person name="Chertkov O."/>
            <person name="Lapidus A."/>
            <person name="Lucas S."/>
            <person name="Nolan M."/>
            <person name="Del Rio T.G."/>
            <person name="Tice H."/>
            <person name="Cheng J.F."/>
            <person name="Pitluck S."/>
            <person name="Liolios K."/>
            <person name="Ivanova N."/>
            <person name="Tapia R."/>
            <person name="Han C."/>
            <person name="Bruce D."/>
            <person name="Goodwin L."/>
            <person name="Pati A."/>
            <person name="Chen A."/>
            <person name="Palaniappan K."/>
            <person name="Land M."/>
            <person name="Hauser L."/>
            <person name="Chang Y.J."/>
            <person name="Jeffries C.D."/>
            <person name="Detter J.C."/>
            <person name="Rohde M."/>
            <person name="Brambilla E."/>
            <person name="Spring S."/>
            <person name="Goker M."/>
            <person name="Sikorski J."/>
            <person name="Woyke T."/>
            <person name="Bristow J."/>
            <person name="Eisen J.A."/>
            <person name="Markowitz V."/>
            <person name="Hugenholtz P."/>
            <person name="Klenk H.P."/>
            <person name="Kyrpides N.C."/>
        </authorList>
    </citation>
    <scope>NUCLEOTIDE SEQUENCE [LARGE SCALE GENOMIC DNA]</scope>
    <source>
        <strain evidence="5">DSM 11293 / JCM 15392 / SEBR 4228</strain>
    </source>
</reference>
<dbReference type="GO" id="GO:0004222">
    <property type="term" value="F:metalloendopeptidase activity"/>
    <property type="evidence" value="ECO:0007669"/>
    <property type="project" value="TreeGrafter"/>
</dbReference>
<gene>
    <name evidence="4" type="ordered locus">Spirs_0240</name>
</gene>
<dbReference type="Gene3D" id="2.70.70.10">
    <property type="entry name" value="Glucose Permease (Domain IIA)"/>
    <property type="match status" value="1"/>
</dbReference>
<dbReference type="HOGENOM" id="CLU_539589_0_0_12"/>
<name>E1RAA6_SEDSS</name>
<dbReference type="CDD" id="cd12797">
    <property type="entry name" value="M23_peptidase"/>
    <property type="match status" value="1"/>
</dbReference>
<evidence type="ECO:0000313" key="4">
    <source>
        <dbReference type="EMBL" id="ADK79397.1"/>
    </source>
</evidence>
<dbReference type="STRING" id="573413.Spirs_0240"/>
<proteinExistence type="predicted"/>
<sequence length="505" mass="56819">MKGRYSKRQMEERLELLTEQIIHTLLARLGTGRASSSKPVKCQVNGLIPGTYTLSMVRINPKELLLQELVSTKTRGNVIFRSWTFRKEEKWYVAGMEKLGKPVFYRSIGQDLADLVRRNDTVSAVEASEGMYLVETAERAARNLGVELPSDYELKRNGLYPKSIRFLTKHSALVAVLLIAVGIGTILGLYALKIGSIESEMNKSVKAYTANIDDQVKSFLDDTEDEILGLINDVEKNRKNFEFDKRNAYLNVQRLAEELTRYTPARKRAYRLIADNILQSTTYSEIMYEMSRLPTEEYQARIFLATNRQSVIPLASFTPAIPGMLYPVRVDGENNDGRGFRITDGYMDRRENPLGTGGSSPHFAVDIINVSNIAYVSHAGEIIREGNPPGDVVAVAPGAICDTGWDDGYGWYIEINHGISDEVKALYPDAERWCSYYAHLDEKPTQAIGTKVEADALIGHIGNTGRSTGPHLHFEVRIYHKNGSYRSGDARYDKINPYPAERQEE</sequence>
<dbReference type="eggNOG" id="COG0739">
    <property type="taxonomic scope" value="Bacteria"/>
</dbReference>
<feature type="transmembrane region" description="Helical" evidence="2">
    <location>
        <begin position="172"/>
        <end position="192"/>
    </location>
</feature>
<dbReference type="InterPro" id="IPR011055">
    <property type="entry name" value="Dup_hybrid_motif"/>
</dbReference>
<accession>E1RAA6</accession>
<dbReference type="SUPFAM" id="SSF51261">
    <property type="entry name" value="Duplicated hybrid motif"/>
    <property type="match status" value="1"/>
</dbReference>
<keyword evidence="5" id="KW-1185">Reference proteome</keyword>
<dbReference type="Proteomes" id="UP000002318">
    <property type="component" value="Chromosome"/>
</dbReference>
<dbReference type="InterPro" id="IPR050570">
    <property type="entry name" value="Cell_wall_metabolism_enzyme"/>
</dbReference>
<evidence type="ECO:0000256" key="1">
    <source>
        <dbReference type="ARBA" id="ARBA00022729"/>
    </source>
</evidence>
<feature type="domain" description="M23ase beta-sheet core" evidence="3">
    <location>
        <begin position="391"/>
        <end position="480"/>
    </location>
</feature>
<dbReference type="PANTHER" id="PTHR21666">
    <property type="entry name" value="PEPTIDASE-RELATED"/>
    <property type="match status" value="1"/>
</dbReference>
<dbReference type="KEGG" id="ssm:Spirs_0240"/>
<evidence type="ECO:0000256" key="2">
    <source>
        <dbReference type="SAM" id="Phobius"/>
    </source>
</evidence>
<protein>
    <submittedName>
        <fullName evidence="4">Peptidase M23</fullName>
    </submittedName>
</protein>